<evidence type="ECO:0000313" key="4">
    <source>
        <dbReference type="Proteomes" id="UP000190834"/>
    </source>
</evidence>
<accession>A0A1T4MEU8</accession>
<dbReference type="STRING" id="1123491.SAMN02745782_00957"/>
<proteinExistence type="predicted"/>
<dbReference type="Gene3D" id="3.30.750.140">
    <property type="match status" value="1"/>
</dbReference>
<dbReference type="RefSeq" id="WP_078925339.1">
    <property type="nucleotide sequence ID" value="NZ_FUXB01000004.1"/>
</dbReference>
<dbReference type="Proteomes" id="UP000190834">
    <property type="component" value="Unassembled WGS sequence"/>
</dbReference>
<dbReference type="CDD" id="cd17470">
    <property type="entry name" value="T3SS_Flik_C"/>
    <property type="match status" value="1"/>
</dbReference>
<dbReference type="Pfam" id="PF02120">
    <property type="entry name" value="Flg_hook"/>
    <property type="match status" value="1"/>
</dbReference>
<organism evidence="3 4">
    <name type="scientific">Vibrio cincinnatiensis DSM 19608</name>
    <dbReference type="NCBI Taxonomy" id="1123491"/>
    <lineage>
        <taxon>Bacteria</taxon>
        <taxon>Pseudomonadati</taxon>
        <taxon>Pseudomonadota</taxon>
        <taxon>Gammaproteobacteria</taxon>
        <taxon>Vibrionales</taxon>
        <taxon>Vibrionaceae</taxon>
        <taxon>Vibrio</taxon>
    </lineage>
</organism>
<evidence type="ECO:0000259" key="2">
    <source>
        <dbReference type="Pfam" id="PF02120"/>
    </source>
</evidence>
<evidence type="ECO:0000256" key="1">
    <source>
        <dbReference type="SAM" id="MobiDB-lite"/>
    </source>
</evidence>
<dbReference type="InterPro" id="IPR038610">
    <property type="entry name" value="FliK-like_C_sf"/>
</dbReference>
<dbReference type="InterPro" id="IPR052563">
    <property type="entry name" value="FliK"/>
</dbReference>
<feature type="compositionally biased region" description="Polar residues" evidence="1">
    <location>
        <begin position="468"/>
        <end position="484"/>
    </location>
</feature>
<name>A0A1T4MEU8_VIBCI</name>
<gene>
    <name evidence="3" type="ORF">SAMN02745782_00957</name>
</gene>
<evidence type="ECO:0000313" key="3">
    <source>
        <dbReference type="EMBL" id="SJZ65590.1"/>
    </source>
</evidence>
<dbReference type="PANTHER" id="PTHR37533">
    <property type="entry name" value="FLAGELLAR HOOK-LENGTH CONTROL PROTEIN"/>
    <property type="match status" value="1"/>
</dbReference>
<reference evidence="4" key="1">
    <citation type="submission" date="2017-02" db="EMBL/GenBank/DDBJ databases">
        <authorList>
            <person name="Varghese N."/>
            <person name="Submissions S."/>
        </authorList>
    </citation>
    <scope>NUCLEOTIDE SEQUENCE [LARGE SCALE GENOMIC DNA]</scope>
    <source>
        <strain evidence="4">DSM 19608</strain>
    </source>
</reference>
<sequence>MNINPISSVDSKPISSVSGATNANSKNTSREGETGEVSGFLDKLTALLFHSQSETESDSADLAALSAKSEEIPTELLDSRDLEAEPVMPEAQDGEPIAHSKHVDMVSLSTLDHEANQEPSITTAQVMNQGDELLGRLQQANQTLLTNPSGKNLPKEESALIDVAVVDRQDNASLEDPEFSTWDNLETAFNQSDLTHSKIEFSDQVIDESGEPVIQWVDGQSNIRTQDQHAASQNEQPQPEEEGETVLMAAGAQTEHVTPFTQGDAHVRHEPSKSVGPNGQSSYAAMAGASQPITNQASVSATVTEAPFTTVPSTPVMDSNVLKVSLNGSVLLGKEKEPLNSDAGNEHLLAQQLASAAGQSTTAQSAGLRSESVSVQGQPLPLALNNGAVADEMAERVQMMMSKNLKNIDIRLDPPELGRLHIRMNIHSDGTSVQFTVSNAQARDVLEQSMPRLREMLAQQGVQLADTSVQQQNAGQQQRYSANDSESRGTGGRDPLGSDENIESDIKLDLNVTTKRDGISYYA</sequence>
<protein>
    <submittedName>
        <fullName evidence="3">Hook-length control protein FliK</fullName>
    </submittedName>
</protein>
<feature type="region of interest" description="Disordered" evidence="1">
    <location>
        <begin position="1"/>
        <end position="37"/>
    </location>
</feature>
<feature type="compositionally biased region" description="Low complexity" evidence="1">
    <location>
        <begin position="1"/>
        <end position="18"/>
    </location>
</feature>
<dbReference type="EMBL" id="FUXB01000004">
    <property type="protein sequence ID" value="SJZ65590.1"/>
    <property type="molecule type" value="Genomic_DNA"/>
</dbReference>
<dbReference type="InterPro" id="IPR021136">
    <property type="entry name" value="Flagellar_hook_control-like_C"/>
</dbReference>
<dbReference type="AlphaFoldDB" id="A0A1T4MEU8"/>
<dbReference type="GeneID" id="70583081"/>
<feature type="region of interest" description="Disordered" evidence="1">
    <location>
        <begin position="468"/>
        <end position="502"/>
    </location>
</feature>
<keyword evidence="4" id="KW-1185">Reference proteome</keyword>
<dbReference type="PANTHER" id="PTHR37533:SF2">
    <property type="entry name" value="FLAGELLAR HOOK-LENGTH CONTROL PROTEIN"/>
    <property type="match status" value="1"/>
</dbReference>
<feature type="compositionally biased region" description="Polar residues" evidence="1">
    <location>
        <begin position="225"/>
        <end position="234"/>
    </location>
</feature>
<feature type="region of interest" description="Disordered" evidence="1">
    <location>
        <begin position="225"/>
        <end position="244"/>
    </location>
</feature>
<feature type="domain" description="Flagellar hook-length control protein-like C-terminal" evidence="2">
    <location>
        <begin position="395"/>
        <end position="478"/>
    </location>
</feature>